<organism evidence="6 7">
    <name type="scientific">Rheinheimera salexigens</name>
    <dbReference type="NCBI Taxonomy" id="1628148"/>
    <lineage>
        <taxon>Bacteria</taxon>
        <taxon>Pseudomonadati</taxon>
        <taxon>Pseudomonadota</taxon>
        <taxon>Gammaproteobacteria</taxon>
        <taxon>Chromatiales</taxon>
        <taxon>Chromatiaceae</taxon>
        <taxon>Rheinheimera</taxon>
    </lineage>
</organism>
<evidence type="ECO:0000256" key="3">
    <source>
        <dbReference type="RuleBase" id="RU003457"/>
    </source>
</evidence>
<keyword evidence="2" id="KW-0408">Iron</keyword>
<name>A0A1E7Q948_9GAMM</name>
<dbReference type="STRING" id="1628148.BI198_14665"/>
<dbReference type="Gene3D" id="2.60.120.10">
    <property type="entry name" value="Jelly Rolls"/>
    <property type="match status" value="2"/>
</dbReference>
<dbReference type="PANTHER" id="PTHR13903:SF8">
    <property type="entry name" value="PIRIN"/>
    <property type="match status" value="1"/>
</dbReference>
<evidence type="ECO:0000256" key="2">
    <source>
        <dbReference type="PIRSR" id="PIRSR006232-1"/>
    </source>
</evidence>
<dbReference type="GO" id="GO:0046872">
    <property type="term" value="F:metal ion binding"/>
    <property type="evidence" value="ECO:0007669"/>
    <property type="project" value="UniProtKB-KW"/>
</dbReference>
<accession>A0A1E7Q948</accession>
<dbReference type="PIRSF" id="PIRSF006232">
    <property type="entry name" value="Pirin"/>
    <property type="match status" value="1"/>
</dbReference>
<keyword evidence="7" id="KW-1185">Reference proteome</keyword>
<sequence>MTQKHNAVKIQQQVVARAASDGDGVKLLRVFGGNNLQRFDPFLMLDEFGSEQASDYIGGFPSHPHRGFETVTYMLQGKMEHRDHIGNVGLLEDGGVQWMTAGKGIIHSEMPKQTEGKMHGFQLWVNLPAKRKLVPAAYQDTPADKLPWQQFAGFSVKAIAGETSINDNKINGYFTIADTEVVYLDIHLAPGQTISIPKSEQLNAMLYSYQGAIHVGEAGSINKEKTLGLLSGAGNLTISNNSNDTVKFLFIAGKPLQEPIAQYGPFVMNTPEEVEQAIMDFRNDVLTD</sequence>
<feature type="binding site" evidence="2">
    <location>
        <position position="107"/>
    </location>
    <ligand>
        <name>Fe cation</name>
        <dbReference type="ChEBI" id="CHEBI:24875"/>
    </ligand>
</feature>
<dbReference type="InterPro" id="IPR008778">
    <property type="entry name" value="Pirin_C_dom"/>
</dbReference>
<feature type="binding site" evidence="2">
    <location>
        <position position="109"/>
    </location>
    <ligand>
        <name>Fe cation</name>
        <dbReference type="ChEBI" id="CHEBI:24875"/>
    </ligand>
</feature>
<comment type="similarity">
    <text evidence="1 3">Belongs to the pirin family.</text>
</comment>
<dbReference type="EMBL" id="MKEK01000001">
    <property type="protein sequence ID" value="OEY70666.1"/>
    <property type="molecule type" value="Genomic_DNA"/>
</dbReference>
<comment type="caution">
    <text evidence="6">The sequence shown here is derived from an EMBL/GenBank/DDBJ whole genome shotgun (WGS) entry which is preliminary data.</text>
</comment>
<feature type="binding site" evidence="2">
    <location>
        <position position="65"/>
    </location>
    <ligand>
        <name>Fe cation</name>
        <dbReference type="ChEBI" id="CHEBI:24875"/>
    </ligand>
</feature>
<dbReference type="RefSeq" id="WP_070050220.1">
    <property type="nucleotide sequence ID" value="NZ_CBCSDO010000002.1"/>
</dbReference>
<keyword evidence="6" id="KW-0223">Dioxygenase</keyword>
<evidence type="ECO:0000256" key="1">
    <source>
        <dbReference type="ARBA" id="ARBA00008416"/>
    </source>
</evidence>
<proteinExistence type="inferred from homology"/>
<feature type="binding site" evidence="2">
    <location>
        <position position="63"/>
    </location>
    <ligand>
        <name>Fe cation</name>
        <dbReference type="ChEBI" id="CHEBI:24875"/>
    </ligand>
</feature>
<dbReference type="InterPro" id="IPR003829">
    <property type="entry name" value="Pirin_N_dom"/>
</dbReference>
<dbReference type="PANTHER" id="PTHR13903">
    <property type="entry name" value="PIRIN-RELATED"/>
    <property type="match status" value="1"/>
</dbReference>
<dbReference type="InterPro" id="IPR011051">
    <property type="entry name" value="RmlC_Cupin_sf"/>
</dbReference>
<dbReference type="OrthoDB" id="9780903at2"/>
<reference evidence="7" key="1">
    <citation type="submission" date="2016-09" db="EMBL/GenBank/DDBJ databases">
        <authorList>
            <person name="Wan X."/>
            <person name="Hou S."/>
        </authorList>
    </citation>
    <scope>NUCLEOTIDE SEQUENCE [LARGE SCALE GENOMIC DNA]</scope>
    <source>
        <strain evidence="7">KH87</strain>
    </source>
</reference>
<keyword evidence="6" id="KW-0560">Oxidoreductase</keyword>
<dbReference type="SUPFAM" id="SSF51182">
    <property type="entry name" value="RmlC-like cupins"/>
    <property type="match status" value="1"/>
</dbReference>
<evidence type="ECO:0000259" key="5">
    <source>
        <dbReference type="Pfam" id="PF05726"/>
    </source>
</evidence>
<dbReference type="GO" id="GO:0051213">
    <property type="term" value="F:dioxygenase activity"/>
    <property type="evidence" value="ECO:0007669"/>
    <property type="project" value="UniProtKB-KW"/>
</dbReference>
<feature type="domain" description="Pirin C-terminal" evidence="5">
    <location>
        <begin position="183"/>
        <end position="283"/>
    </location>
</feature>
<keyword evidence="2" id="KW-0479">Metal-binding</keyword>
<dbReference type="CDD" id="cd02247">
    <property type="entry name" value="cupin_pirin_C"/>
    <property type="match status" value="1"/>
</dbReference>
<dbReference type="Pfam" id="PF05726">
    <property type="entry name" value="Pirin_C"/>
    <property type="match status" value="1"/>
</dbReference>
<comment type="cofactor">
    <cofactor evidence="2">
        <name>Fe cation</name>
        <dbReference type="ChEBI" id="CHEBI:24875"/>
    </cofactor>
    <text evidence="2">Binds 1 Fe cation per subunit.</text>
</comment>
<gene>
    <name evidence="6" type="ORF">BI198_14665</name>
</gene>
<dbReference type="Proteomes" id="UP000242258">
    <property type="component" value="Unassembled WGS sequence"/>
</dbReference>
<dbReference type="InterPro" id="IPR012093">
    <property type="entry name" value="Pirin"/>
</dbReference>
<dbReference type="CDD" id="cd02909">
    <property type="entry name" value="cupin_pirin_N"/>
    <property type="match status" value="1"/>
</dbReference>
<dbReference type="Pfam" id="PF02678">
    <property type="entry name" value="Pirin"/>
    <property type="match status" value="1"/>
</dbReference>
<feature type="domain" description="Pirin N-terminal" evidence="4">
    <location>
        <begin position="26"/>
        <end position="125"/>
    </location>
</feature>
<evidence type="ECO:0000259" key="4">
    <source>
        <dbReference type="Pfam" id="PF02678"/>
    </source>
</evidence>
<protein>
    <submittedName>
        <fullName evidence="6">Quercetin 2,3-dioxygenase</fullName>
    </submittedName>
</protein>
<dbReference type="InterPro" id="IPR014710">
    <property type="entry name" value="RmlC-like_jellyroll"/>
</dbReference>
<evidence type="ECO:0000313" key="7">
    <source>
        <dbReference type="Proteomes" id="UP000242258"/>
    </source>
</evidence>
<evidence type="ECO:0000313" key="6">
    <source>
        <dbReference type="EMBL" id="OEY70666.1"/>
    </source>
</evidence>
<dbReference type="AlphaFoldDB" id="A0A1E7Q948"/>